<dbReference type="InterPro" id="IPR057326">
    <property type="entry name" value="KR_dom"/>
</dbReference>
<accession>A0ABN2MIG3</accession>
<evidence type="ECO:0000313" key="4">
    <source>
        <dbReference type="Proteomes" id="UP001500449"/>
    </source>
</evidence>
<dbReference type="InterPro" id="IPR020904">
    <property type="entry name" value="Sc_DH/Rdtase_CS"/>
</dbReference>
<dbReference type="InterPro" id="IPR036291">
    <property type="entry name" value="NAD(P)-bd_dom_sf"/>
</dbReference>
<gene>
    <name evidence="3" type="primary">fabG_3</name>
    <name evidence="3" type="ORF">GCM10009836_02140</name>
</gene>
<dbReference type="EMBL" id="BAAAQK010000001">
    <property type="protein sequence ID" value="GAA1827978.1"/>
    <property type="molecule type" value="Genomic_DNA"/>
</dbReference>
<name>A0ABN2MIG3_9PSEU</name>
<dbReference type="PRINTS" id="PR00080">
    <property type="entry name" value="SDRFAMILY"/>
</dbReference>
<dbReference type="NCBIfam" id="NF005559">
    <property type="entry name" value="PRK07231.1"/>
    <property type="match status" value="1"/>
</dbReference>
<dbReference type="RefSeq" id="WP_344411589.1">
    <property type="nucleotide sequence ID" value="NZ_BAAAQK010000001.1"/>
</dbReference>
<dbReference type="PRINTS" id="PR00081">
    <property type="entry name" value="GDHRDH"/>
</dbReference>
<keyword evidence="4" id="KW-1185">Reference proteome</keyword>
<reference evidence="3 4" key="1">
    <citation type="journal article" date="2019" name="Int. J. Syst. Evol. Microbiol.">
        <title>The Global Catalogue of Microorganisms (GCM) 10K type strain sequencing project: providing services to taxonomists for standard genome sequencing and annotation.</title>
        <authorList>
            <consortium name="The Broad Institute Genomics Platform"/>
            <consortium name="The Broad Institute Genome Sequencing Center for Infectious Disease"/>
            <person name="Wu L."/>
            <person name="Ma J."/>
        </authorList>
    </citation>
    <scope>NUCLEOTIDE SEQUENCE [LARGE SCALE GENOMIC DNA]</scope>
    <source>
        <strain evidence="3 4">JCM 16009</strain>
    </source>
</reference>
<dbReference type="NCBIfam" id="NF004198">
    <property type="entry name" value="PRK05653.1-3"/>
    <property type="match status" value="1"/>
</dbReference>
<organism evidence="3 4">
    <name type="scientific">Pseudonocardia ailaonensis</name>
    <dbReference type="NCBI Taxonomy" id="367279"/>
    <lineage>
        <taxon>Bacteria</taxon>
        <taxon>Bacillati</taxon>
        <taxon>Actinomycetota</taxon>
        <taxon>Actinomycetes</taxon>
        <taxon>Pseudonocardiales</taxon>
        <taxon>Pseudonocardiaceae</taxon>
        <taxon>Pseudonocardia</taxon>
    </lineage>
</organism>
<dbReference type="SMART" id="SM00822">
    <property type="entry name" value="PKS_KR"/>
    <property type="match status" value="1"/>
</dbReference>
<dbReference type="Pfam" id="PF13561">
    <property type="entry name" value="adh_short_C2"/>
    <property type="match status" value="1"/>
</dbReference>
<sequence length="246" mass="25421">MEEFTGRVGVVTGAANGIGYAIARSLVNGGATVVVADVAGADEAARALTLEGPGKAVGIRCDVTSEEDVAAAAAAAVEHGGSLDHWVNNAGFTRDMTMRRMTLEDFRAVIDVHLVGGWLGTRAAAAVMREQGRGTIVNISSTSAKTGNPGQTNYSAAKAGLIGLTKAAAKELGHLGIRVNAVQPGLVRTPMIEKLKPEILEARLADTPLGRFGEVEDVADTVSYLLSDRSAFLTGAVIQVSGGRHM</sequence>
<dbReference type="SUPFAM" id="SSF51735">
    <property type="entry name" value="NAD(P)-binding Rossmann-fold domains"/>
    <property type="match status" value="1"/>
</dbReference>
<evidence type="ECO:0000256" key="1">
    <source>
        <dbReference type="ARBA" id="ARBA00006484"/>
    </source>
</evidence>
<comment type="caution">
    <text evidence="3">The sequence shown here is derived from an EMBL/GenBank/DDBJ whole genome shotgun (WGS) entry which is preliminary data.</text>
</comment>
<evidence type="ECO:0000313" key="3">
    <source>
        <dbReference type="EMBL" id="GAA1827978.1"/>
    </source>
</evidence>
<dbReference type="PROSITE" id="PS00061">
    <property type="entry name" value="ADH_SHORT"/>
    <property type="match status" value="1"/>
</dbReference>
<dbReference type="PANTHER" id="PTHR42879:SF2">
    <property type="entry name" value="3-OXOACYL-[ACYL-CARRIER-PROTEIN] REDUCTASE FABG"/>
    <property type="match status" value="1"/>
</dbReference>
<proteinExistence type="inferred from homology"/>
<feature type="domain" description="Ketoreductase" evidence="2">
    <location>
        <begin position="7"/>
        <end position="190"/>
    </location>
</feature>
<dbReference type="Gene3D" id="3.40.50.720">
    <property type="entry name" value="NAD(P)-binding Rossmann-like Domain"/>
    <property type="match status" value="1"/>
</dbReference>
<dbReference type="PANTHER" id="PTHR42879">
    <property type="entry name" value="3-OXOACYL-(ACYL-CARRIER-PROTEIN) REDUCTASE"/>
    <property type="match status" value="1"/>
</dbReference>
<evidence type="ECO:0000259" key="2">
    <source>
        <dbReference type="SMART" id="SM00822"/>
    </source>
</evidence>
<comment type="similarity">
    <text evidence="1">Belongs to the short-chain dehydrogenases/reductases (SDR) family.</text>
</comment>
<dbReference type="InterPro" id="IPR002347">
    <property type="entry name" value="SDR_fam"/>
</dbReference>
<dbReference type="InterPro" id="IPR050259">
    <property type="entry name" value="SDR"/>
</dbReference>
<protein>
    <submittedName>
        <fullName evidence="3">3-oxoacyl-ACP reductase FabG</fullName>
    </submittedName>
</protein>
<dbReference type="Proteomes" id="UP001500449">
    <property type="component" value="Unassembled WGS sequence"/>
</dbReference>